<evidence type="ECO:0000313" key="4">
    <source>
        <dbReference type="EMBL" id="KFA87812.1"/>
    </source>
</evidence>
<evidence type="ECO:0000313" key="5">
    <source>
        <dbReference type="Proteomes" id="UP000028547"/>
    </source>
</evidence>
<dbReference type="InterPro" id="IPR013549">
    <property type="entry name" value="DUF1731"/>
</dbReference>
<dbReference type="EMBL" id="JPMI01000329">
    <property type="protein sequence ID" value="KFA87812.1"/>
    <property type="molecule type" value="Genomic_DNA"/>
</dbReference>
<dbReference type="Proteomes" id="UP000028547">
    <property type="component" value="Unassembled WGS sequence"/>
</dbReference>
<evidence type="ECO:0000256" key="1">
    <source>
        <dbReference type="ARBA" id="ARBA00009353"/>
    </source>
</evidence>
<dbReference type="SUPFAM" id="SSF51735">
    <property type="entry name" value="NAD(P)-binding Rossmann-fold domains"/>
    <property type="match status" value="1"/>
</dbReference>
<dbReference type="Gene3D" id="3.40.50.720">
    <property type="entry name" value="NAD(P)-binding Rossmann-like Domain"/>
    <property type="match status" value="1"/>
</dbReference>
<protein>
    <submittedName>
        <fullName evidence="4">NAD-dependent epimerase</fullName>
    </submittedName>
</protein>
<dbReference type="InterPro" id="IPR010099">
    <property type="entry name" value="SDR39U1"/>
</dbReference>
<reference evidence="4 5" key="1">
    <citation type="submission" date="2014-07" db="EMBL/GenBank/DDBJ databases">
        <title>Draft Genome Sequence of Gephyronic Acid Producer, Cystobacter violaceus Strain Cb vi76.</title>
        <authorList>
            <person name="Stevens D.C."/>
            <person name="Young J."/>
            <person name="Carmichael R."/>
            <person name="Tan J."/>
            <person name="Taylor R.E."/>
        </authorList>
    </citation>
    <scope>NUCLEOTIDE SEQUENCE [LARGE SCALE GENOMIC DNA]</scope>
    <source>
        <strain evidence="4 5">Cb vi76</strain>
    </source>
</reference>
<proteinExistence type="inferred from homology"/>
<gene>
    <name evidence="4" type="ORF">Q664_45360</name>
</gene>
<dbReference type="PANTHER" id="PTHR11092">
    <property type="entry name" value="SUGAR NUCLEOTIDE EPIMERASE RELATED"/>
    <property type="match status" value="1"/>
</dbReference>
<dbReference type="NCBIfam" id="TIGR01777">
    <property type="entry name" value="yfcH"/>
    <property type="match status" value="1"/>
</dbReference>
<name>A0A084SH77_9BACT</name>
<accession>A0A084SH77</accession>
<dbReference type="Pfam" id="PF01370">
    <property type="entry name" value="Epimerase"/>
    <property type="match status" value="1"/>
</dbReference>
<dbReference type="InterPro" id="IPR001509">
    <property type="entry name" value="Epimerase_deHydtase"/>
</dbReference>
<feature type="domain" description="DUF1731" evidence="3">
    <location>
        <begin position="260"/>
        <end position="306"/>
    </location>
</feature>
<dbReference type="PANTHER" id="PTHR11092:SF0">
    <property type="entry name" value="EPIMERASE FAMILY PROTEIN SDR39U1"/>
    <property type="match status" value="1"/>
</dbReference>
<evidence type="ECO:0000259" key="2">
    <source>
        <dbReference type="Pfam" id="PF01370"/>
    </source>
</evidence>
<organism evidence="4 5">
    <name type="scientific">Archangium violaceum Cb vi76</name>
    <dbReference type="NCBI Taxonomy" id="1406225"/>
    <lineage>
        <taxon>Bacteria</taxon>
        <taxon>Pseudomonadati</taxon>
        <taxon>Myxococcota</taxon>
        <taxon>Myxococcia</taxon>
        <taxon>Myxococcales</taxon>
        <taxon>Cystobacterineae</taxon>
        <taxon>Archangiaceae</taxon>
        <taxon>Archangium</taxon>
    </lineage>
</organism>
<dbReference type="AlphaFoldDB" id="A0A084SH77"/>
<dbReference type="Pfam" id="PF08338">
    <property type="entry name" value="DUF1731"/>
    <property type="match status" value="1"/>
</dbReference>
<feature type="domain" description="NAD-dependent epimerase/dehydratase" evidence="2">
    <location>
        <begin position="3"/>
        <end position="223"/>
    </location>
</feature>
<dbReference type="RefSeq" id="WP_043410945.1">
    <property type="nucleotide sequence ID" value="NZ_JPMI01000329.1"/>
</dbReference>
<evidence type="ECO:0000259" key="3">
    <source>
        <dbReference type="Pfam" id="PF08338"/>
    </source>
</evidence>
<comment type="similarity">
    <text evidence="1">Belongs to the NAD(P)-dependent epimerase/dehydratase family. SDR39U1 subfamily.</text>
</comment>
<dbReference type="InterPro" id="IPR036291">
    <property type="entry name" value="NAD(P)-bd_dom_sf"/>
</dbReference>
<comment type="caution">
    <text evidence="4">The sequence shown here is derived from an EMBL/GenBank/DDBJ whole genome shotgun (WGS) entry which is preliminary data.</text>
</comment>
<sequence>MKIVIAGGTGQLGAILSRALRQAGYRVVILSRHPEGPEQVAWDGRTLGAWADEVDGCDGVINLAGRTVNCRYSEKNLREMMDSRVESTRVVGEAIARAKAPPRVWLQMSTATLYAHRFDAANDEVSGVLGGDEPDAPAYWKRSVEIARAWERAQEEVMTPQTRKVVLRTAMVMSPDAGGVFDVLSKLVRAGLGGAAAGGRQYVSWLHQDDFVHAILFLLQREDLRGPVNLASPHPLPQRELMKTLREAWGRRFGLPATKAMLELGAFILRTDTELLLKSRRVVPTKLLDAGFVFSFPHWEDAARDLVAAYRVDPGGRVRHT</sequence>